<dbReference type="SUPFAM" id="SSF52540">
    <property type="entry name" value="P-loop containing nucleoside triphosphate hydrolases"/>
    <property type="match status" value="1"/>
</dbReference>
<dbReference type="RefSeq" id="WP_015091405.1">
    <property type="nucleotide sequence ID" value="NZ_CP020946.1"/>
</dbReference>
<reference evidence="2 3" key="1">
    <citation type="submission" date="2017-04" db="EMBL/GenBank/DDBJ databases">
        <title>Whole genome sequence of Bdellovibrio bacteriovorus strain SSB218315.</title>
        <authorList>
            <person name="Oyedara O."/>
            <person name="Rodriguez-Perez M.A."/>
        </authorList>
    </citation>
    <scope>NUCLEOTIDE SEQUENCE [LARGE SCALE GENOMIC DNA]</scope>
    <source>
        <strain evidence="2 3">SSB218315</strain>
    </source>
</reference>
<evidence type="ECO:0000313" key="3">
    <source>
        <dbReference type="Proteomes" id="UP000197003"/>
    </source>
</evidence>
<evidence type="ECO:0000259" key="1">
    <source>
        <dbReference type="Pfam" id="PF13614"/>
    </source>
</evidence>
<dbReference type="PANTHER" id="PTHR13696:SF99">
    <property type="entry name" value="COBYRINIC ACID AC-DIAMIDE SYNTHASE"/>
    <property type="match status" value="1"/>
</dbReference>
<sequence>MGSIVSFINQKGGVAKTTTAINVASQWAKEGKKVLLVDLDPQSSATRAIFGDEDFEDTIYDVITGEVQAQDAVVFSEAFGIDVIPSEIMLSGIEISMSTKFGRESILKRALAEIKEEYDIVVIDCSPSLGLLTVNALIASKDIVIPICPEYFSLMGIDLILETLKSIKNGLGHTINVRGIIISKYRNRRIVEKVIQDLRTNYSIPVFNNFIPESIAVEEAHHKHLPVNDFSPKNPAGLALASLAQEMWN</sequence>
<feature type="domain" description="AAA" evidence="1">
    <location>
        <begin position="3"/>
        <end position="173"/>
    </location>
</feature>
<dbReference type="InterPro" id="IPR027417">
    <property type="entry name" value="P-loop_NTPase"/>
</dbReference>
<dbReference type="CDD" id="cd02042">
    <property type="entry name" value="ParAB_family"/>
    <property type="match status" value="1"/>
</dbReference>
<dbReference type="PIRSF" id="PIRSF009320">
    <property type="entry name" value="Nuc_binding_HP_1000"/>
    <property type="match status" value="1"/>
</dbReference>
<accession>A0A1Z3N7K3</accession>
<protein>
    <submittedName>
        <fullName evidence="2">Chromosome partitioning protein ParA</fullName>
    </submittedName>
</protein>
<dbReference type="AlphaFoldDB" id="A0A1Z3N7K3"/>
<dbReference type="InterPro" id="IPR050678">
    <property type="entry name" value="DNA_Partitioning_ATPase"/>
</dbReference>
<dbReference type="Gene3D" id="3.40.50.300">
    <property type="entry name" value="P-loop containing nucleotide triphosphate hydrolases"/>
    <property type="match status" value="1"/>
</dbReference>
<dbReference type="InterPro" id="IPR025669">
    <property type="entry name" value="AAA_dom"/>
</dbReference>
<dbReference type="EMBL" id="CP020946">
    <property type="protein sequence ID" value="ASD63435.1"/>
    <property type="molecule type" value="Genomic_DNA"/>
</dbReference>
<dbReference type="FunFam" id="3.40.50.300:FF:000285">
    <property type="entry name" value="Sporulation initiation inhibitor Soj"/>
    <property type="match status" value="1"/>
</dbReference>
<dbReference type="Proteomes" id="UP000197003">
    <property type="component" value="Chromosome"/>
</dbReference>
<dbReference type="OrthoDB" id="5296939at2"/>
<dbReference type="Pfam" id="PF13614">
    <property type="entry name" value="AAA_31"/>
    <property type="match status" value="1"/>
</dbReference>
<gene>
    <name evidence="2" type="ORF">B9G79_07560</name>
</gene>
<proteinExistence type="predicted"/>
<organism evidence="2 3">
    <name type="scientific">Bdellovibrio bacteriovorus</name>
    <dbReference type="NCBI Taxonomy" id="959"/>
    <lineage>
        <taxon>Bacteria</taxon>
        <taxon>Pseudomonadati</taxon>
        <taxon>Bdellovibrionota</taxon>
        <taxon>Bdellovibrionia</taxon>
        <taxon>Bdellovibrionales</taxon>
        <taxon>Pseudobdellovibrionaceae</taxon>
        <taxon>Bdellovibrio</taxon>
    </lineage>
</organism>
<name>A0A1Z3N7K3_BDEBC</name>
<dbReference type="PANTHER" id="PTHR13696">
    <property type="entry name" value="P-LOOP CONTAINING NUCLEOSIDE TRIPHOSPHATE HYDROLASE"/>
    <property type="match status" value="1"/>
</dbReference>
<evidence type="ECO:0000313" key="2">
    <source>
        <dbReference type="EMBL" id="ASD63435.1"/>
    </source>
</evidence>